<gene>
    <name evidence="2" type="ORF">C5746_04510</name>
</gene>
<dbReference type="KEGG" id="sata:C5746_04510"/>
<reference evidence="2 3" key="1">
    <citation type="journal article" date="2018" name="Front. Microbiol.">
        <title>Genome Sequencing of Streptomyces atratus SCSIOZH16 and Activation Production of Nocardamine via Metabolic Engineering.</title>
        <authorList>
            <person name="Li Y."/>
            <person name="Zhang C."/>
            <person name="Liu C."/>
            <person name="Ju J."/>
            <person name="Ma J."/>
        </authorList>
    </citation>
    <scope>NUCLEOTIDE SEQUENCE [LARGE SCALE GENOMIC DNA]</scope>
    <source>
        <strain evidence="2 3">SCSIO_ZH16</strain>
    </source>
</reference>
<dbReference type="EMBL" id="CP027306">
    <property type="protein sequence ID" value="AXE76337.1"/>
    <property type="molecule type" value="Genomic_DNA"/>
</dbReference>
<evidence type="ECO:0000313" key="3">
    <source>
        <dbReference type="Proteomes" id="UP000252698"/>
    </source>
</evidence>
<dbReference type="AlphaFoldDB" id="A0A2Z5J7P3"/>
<dbReference type="Proteomes" id="UP000252698">
    <property type="component" value="Chromosome"/>
</dbReference>
<evidence type="ECO:0000256" key="1">
    <source>
        <dbReference type="SAM" id="MobiDB-lite"/>
    </source>
</evidence>
<evidence type="ECO:0000313" key="2">
    <source>
        <dbReference type="EMBL" id="AXE76337.1"/>
    </source>
</evidence>
<proteinExistence type="predicted"/>
<accession>A0A2Z5J7P3</accession>
<protein>
    <submittedName>
        <fullName evidence="2">Uncharacterized protein</fullName>
    </submittedName>
</protein>
<organism evidence="2 3">
    <name type="scientific">Streptomyces atratus</name>
    <dbReference type="NCBI Taxonomy" id="1893"/>
    <lineage>
        <taxon>Bacteria</taxon>
        <taxon>Bacillati</taxon>
        <taxon>Actinomycetota</taxon>
        <taxon>Actinomycetes</taxon>
        <taxon>Kitasatosporales</taxon>
        <taxon>Streptomycetaceae</taxon>
        <taxon>Streptomyces</taxon>
    </lineage>
</organism>
<feature type="region of interest" description="Disordered" evidence="1">
    <location>
        <begin position="1"/>
        <end position="24"/>
    </location>
</feature>
<name>A0A2Z5J7P3_STRAR</name>
<sequence>MYDGGADDTSGPLPGTINSEIIPDRSANVTTPVIALIRPKPDLDLVAGEPTKAIAAAQAAAGQQHAKLAHQLHQLLPVRHGTDVG</sequence>